<reference evidence="6 7" key="1">
    <citation type="submission" date="2019-07" db="EMBL/GenBank/DDBJ databases">
        <authorList>
            <person name="Friedrich A."/>
            <person name="Schacherer J."/>
        </authorList>
    </citation>
    <scope>NUCLEOTIDE SEQUENCE [LARGE SCALE GENOMIC DNA]</scope>
</reference>
<feature type="compositionally biased region" description="Basic residues" evidence="5">
    <location>
        <begin position="1"/>
        <end position="13"/>
    </location>
</feature>
<evidence type="ECO:0000256" key="2">
    <source>
        <dbReference type="ARBA" id="ARBA00022723"/>
    </source>
</evidence>
<dbReference type="PANTHER" id="PTHR14742">
    <property type="entry name" value="RIBONUCLEASE P SUBUNIT P21"/>
    <property type="match status" value="1"/>
</dbReference>
<dbReference type="Proteomes" id="UP000478008">
    <property type="component" value="Unassembled WGS sequence"/>
</dbReference>
<proteinExistence type="inferred from homology"/>
<evidence type="ECO:0000256" key="3">
    <source>
        <dbReference type="ARBA" id="ARBA00022833"/>
    </source>
</evidence>
<dbReference type="GO" id="GO:0008033">
    <property type="term" value="P:tRNA processing"/>
    <property type="evidence" value="ECO:0007669"/>
    <property type="project" value="UniProtKB-KW"/>
</dbReference>
<evidence type="ECO:0000256" key="4">
    <source>
        <dbReference type="ARBA" id="ARBA00038402"/>
    </source>
</evidence>
<evidence type="ECO:0000256" key="1">
    <source>
        <dbReference type="ARBA" id="ARBA00022694"/>
    </source>
</evidence>
<accession>A0A7D9CUQ8</accession>
<dbReference type="Pfam" id="PF04032">
    <property type="entry name" value="Rpr2"/>
    <property type="match status" value="1"/>
</dbReference>
<protein>
    <submittedName>
        <fullName evidence="6">DEBR0S1_02960g1_1</fullName>
    </submittedName>
</protein>
<dbReference type="Gene3D" id="6.20.50.20">
    <property type="match status" value="1"/>
</dbReference>
<evidence type="ECO:0000313" key="6">
    <source>
        <dbReference type="EMBL" id="VUG15914.1"/>
    </source>
</evidence>
<dbReference type="PANTHER" id="PTHR14742:SF0">
    <property type="entry name" value="RIBONUCLEASE P PROTEIN SUBUNIT P21"/>
    <property type="match status" value="1"/>
</dbReference>
<name>A0A7D9CUQ8_DEKBR</name>
<sequence>MAKQSKRQKKTRVQKAPVGIPKKEHQQRITYMFKVGSLMAAKLKPQVENNLGTFDVLSRSYLRNMELLSKKAVLKLHPNVKRTICKECHRFLLPGLTCKLRLKNYSKAKKDECDILEVSCTCGSVKRYPIGRDEGYKLFSERADVLFDPGTGPSDKP</sequence>
<dbReference type="AlphaFoldDB" id="A0A7D9CUQ8"/>
<dbReference type="InterPro" id="IPR007175">
    <property type="entry name" value="Rpr2/Snm1/Rpp21"/>
</dbReference>
<gene>
    <name evidence="6" type="ORF">DEBR0S1_02960G</name>
</gene>
<evidence type="ECO:0000256" key="5">
    <source>
        <dbReference type="SAM" id="MobiDB-lite"/>
    </source>
</evidence>
<keyword evidence="1" id="KW-0819">tRNA processing</keyword>
<evidence type="ECO:0000313" key="7">
    <source>
        <dbReference type="Proteomes" id="UP000478008"/>
    </source>
</evidence>
<keyword evidence="3" id="KW-0862">Zinc</keyword>
<dbReference type="GO" id="GO:0046872">
    <property type="term" value="F:metal ion binding"/>
    <property type="evidence" value="ECO:0007669"/>
    <property type="project" value="UniProtKB-KW"/>
</dbReference>
<keyword evidence="7" id="KW-1185">Reference proteome</keyword>
<comment type="similarity">
    <text evidence="4">Belongs to the eukaryotic/archaeal RNase P protein component 4 family.</text>
</comment>
<dbReference type="GO" id="GO:0005655">
    <property type="term" value="C:nucleolar ribonuclease P complex"/>
    <property type="evidence" value="ECO:0007669"/>
    <property type="project" value="TreeGrafter"/>
</dbReference>
<keyword evidence="2" id="KW-0479">Metal-binding</keyword>
<dbReference type="EMBL" id="CABFWN010000001">
    <property type="protein sequence ID" value="VUG15914.1"/>
    <property type="molecule type" value="Genomic_DNA"/>
</dbReference>
<feature type="region of interest" description="Disordered" evidence="5">
    <location>
        <begin position="1"/>
        <end position="20"/>
    </location>
</feature>
<organism evidence="6 7">
    <name type="scientific">Dekkera bruxellensis</name>
    <name type="common">Brettanomyces custersii</name>
    <dbReference type="NCBI Taxonomy" id="5007"/>
    <lineage>
        <taxon>Eukaryota</taxon>
        <taxon>Fungi</taxon>
        <taxon>Dikarya</taxon>
        <taxon>Ascomycota</taxon>
        <taxon>Saccharomycotina</taxon>
        <taxon>Pichiomycetes</taxon>
        <taxon>Pichiales</taxon>
        <taxon>Pichiaceae</taxon>
        <taxon>Brettanomyces</taxon>
    </lineage>
</organism>